<evidence type="ECO:0000313" key="2">
    <source>
        <dbReference type="Proteomes" id="UP000016933"/>
    </source>
</evidence>
<evidence type="ECO:0000313" key="1">
    <source>
        <dbReference type="EMBL" id="EME43829.1"/>
    </source>
</evidence>
<gene>
    <name evidence="1" type="ORF">DOTSEDRAFT_34399</name>
</gene>
<reference evidence="1 2" key="2">
    <citation type="journal article" date="2012" name="PLoS Pathog.">
        <title>Diverse lifestyles and strategies of plant pathogenesis encoded in the genomes of eighteen Dothideomycetes fungi.</title>
        <authorList>
            <person name="Ohm R.A."/>
            <person name="Feau N."/>
            <person name="Henrissat B."/>
            <person name="Schoch C.L."/>
            <person name="Horwitz B.A."/>
            <person name="Barry K.W."/>
            <person name="Condon B.J."/>
            <person name="Copeland A.C."/>
            <person name="Dhillon B."/>
            <person name="Glaser F."/>
            <person name="Hesse C.N."/>
            <person name="Kosti I."/>
            <person name="LaButti K."/>
            <person name="Lindquist E.A."/>
            <person name="Lucas S."/>
            <person name="Salamov A.A."/>
            <person name="Bradshaw R.E."/>
            <person name="Ciuffetti L."/>
            <person name="Hamelin R.C."/>
            <person name="Kema G.H.J."/>
            <person name="Lawrence C."/>
            <person name="Scott J.A."/>
            <person name="Spatafora J.W."/>
            <person name="Turgeon B.G."/>
            <person name="de Wit P.J.G.M."/>
            <person name="Zhong S."/>
            <person name="Goodwin S.B."/>
            <person name="Grigoriev I.V."/>
        </authorList>
    </citation>
    <scope>NUCLEOTIDE SEQUENCE [LARGE SCALE GENOMIC DNA]</scope>
    <source>
        <strain evidence="2">NZE10 / CBS 128990</strain>
    </source>
</reference>
<proteinExistence type="predicted"/>
<reference evidence="2" key="1">
    <citation type="journal article" date="2012" name="PLoS Genet.">
        <title>The genomes of the fungal plant pathogens Cladosporium fulvum and Dothistroma septosporum reveal adaptation to different hosts and lifestyles but also signatures of common ancestry.</title>
        <authorList>
            <person name="de Wit P.J.G.M."/>
            <person name="van der Burgt A."/>
            <person name="Oekmen B."/>
            <person name="Stergiopoulos I."/>
            <person name="Abd-Elsalam K.A."/>
            <person name="Aerts A.L."/>
            <person name="Bahkali A.H."/>
            <person name="Beenen H.G."/>
            <person name="Chettri P."/>
            <person name="Cox M.P."/>
            <person name="Datema E."/>
            <person name="de Vries R.P."/>
            <person name="Dhillon B."/>
            <person name="Ganley A.R."/>
            <person name="Griffiths S.A."/>
            <person name="Guo Y."/>
            <person name="Hamelin R.C."/>
            <person name="Henrissat B."/>
            <person name="Kabir M.S."/>
            <person name="Jashni M.K."/>
            <person name="Kema G."/>
            <person name="Klaubauf S."/>
            <person name="Lapidus A."/>
            <person name="Levasseur A."/>
            <person name="Lindquist E."/>
            <person name="Mehrabi R."/>
            <person name="Ohm R.A."/>
            <person name="Owen T.J."/>
            <person name="Salamov A."/>
            <person name="Schwelm A."/>
            <person name="Schijlen E."/>
            <person name="Sun H."/>
            <person name="van den Burg H.A."/>
            <person name="van Ham R.C.H.J."/>
            <person name="Zhang S."/>
            <person name="Goodwin S.B."/>
            <person name="Grigoriev I.V."/>
            <person name="Collemare J."/>
            <person name="Bradshaw R.E."/>
        </authorList>
    </citation>
    <scope>NUCLEOTIDE SEQUENCE [LARGE SCALE GENOMIC DNA]</scope>
    <source>
        <strain evidence="2">NZE10 / CBS 128990</strain>
    </source>
</reference>
<dbReference type="HOGENOM" id="CLU_1454374_0_0_1"/>
<dbReference type="Proteomes" id="UP000016933">
    <property type="component" value="Unassembled WGS sequence"/>
</dbReference>
<name>N1PN30_DOTSN</name>
<keyword evidence="2" id="KW-1185">Reference proteome</keyword>
<sequence>MRLCSSKKISRNGQAPCAACVSKSLRCSVSALGGSAAVLRAGTTNWESQTDSQNSREKAFLLHEREQEVFSARFKLPGPATPESGCCRSNRMTESDESTASESYNPLILNSLFGFDLFSVDFWHMENQATHSPHHIDPDAMQSTHDTVIYGVRSQLDRLSVLPECMQTWAARFLASFWTGKKSSFT</sequence>
<dbReference type="AlphaFoldDB" id="N1PN30"/>
<organism evidence="1 2">
    <name type="scientific">Dothistroma septosporum (strain NZE10 / CBS 128990)</name>
    <name type="common">Red band needle blight fungus</name>
    <name type="synonym">Mycosphaerella pini</name>
    <dbReference type="NCBI Taxonomy" id="675120"/>
    <lineage>
        <taxon>Eukaryota</taxon>
        <taxon>Fungi</taxon>
        <taxon>Dikarya</taxon>
        <taxon>Ascomycota</taxon>
        <taxon>Pezizomycotina</taxon>
        <taxon>Dothideomycetes</taxon>
        <taxon>Dothideomycetidae</taxon>
        <taxon>Mycosphaerellales</taxon>
        <taxon>Mycosphaerellaceae</taxon>
        <taxon>Dothistroma</taxon>
    </lineage>
</organism>
<dbReference type="EMBL" id="KB446539">
    <property type="protein sequence ID" value="EME43829.1"/>
    <property type="molecule type" value="Genomic_DNA"/>
</dbReference>
<protein>
    <submittedName>
        <fullName evidence="1">Uncharacterized protein</fullName>
    </submittedName>
</protein>
<accession>N1PN30</accession>